<organism evidence="5 6">
    <name type="scientific">Pseudaquabacterium pictum</name>
    <dbReference type="NCBI Taxonomy" id="2315236"/>
    <lineage>
        <taxon>Bacteria</taxon>
        <taxon>Pseudomonadati</taxon>
        <taxon>Pseudomonadota</taxon>
        <taxon>Betaproteobacteria</taxon>
        <taxon>Burkholderiales</taxon>
        <taxon>Sphaerotilaceae</taxon>
        <taxon>Pseudaquabacterium</taxon>
    </lineage>
</organism>
<dbReference type="Gene3D" id="3.90.220.20">
    <property type="entry name" value="DNA methylase specificity domains"/>
    <property type="match status" value="2"/>
</dbReference>
<comment type="caution">
    <text evidence="5">The sequence shown here is derived from an EMBL/GenBank/DDBJ whole genome shotgun (WGS) entry which is preliminary data.</text>
</comment>
<dbReference type="GO" id="GO:0009307">
    <property type="term" value="P:DNA restriction-modification system"/>
    <property type="evidence" value="ECO:0007669"/>
    <property type="project" value="UniProtKB-KW"/>
</dbReference>
<proteinExistence type="inferred from homology"/>
<evidence type="ECO:0000256" key="2">
    <source>
        <dbReference type="ARBA" id="ARBA00022747"/>
    </source>
</evidence>
<dbReference type="OrthoDB" id="5298944at2"/>
<accession>A0A480AY31</accession>
<dbReference type="InterPro" id="IPR000055">
    <property type="entry name" value="Restrct_endonuc_typeI_TRD"/>
</dbReference>
<evidence type="ECO:0000313" key="6">
    <source>
        <dbReference type="Proteomes" id="UP000301751"/>
    </source>
</evidence>
<dbReference type="GO" id="GO:0003677">
    <property type="term" value="F:DNA binding"/>
    <property type="evidence" value="ECO:0007669"/>
    <property type="project" value="UniProtKB-KW"/>
</dbReference>
<feature type="domain" description="Type I restriction modification DNA specificity" evidence="4">
    <location>
        <begin position="2"/>
        <end position="163"/>
    </location>
</feature>
<evidence type="ECO:0000256" key="1">
    <source>
        <dbReference type="ARBA" id="ARBA00010923"/>
    </source>
</evidence>
<name>A0A480AY31_9BURK</name>
<protein>
    <submittedName>
        <fullName evidence="5">Type I restriction enzyme EcoEI specificity protein</fullName>
    </submittedName>
</protein>
<sequence>MPVGWAEVPIGEICDLKNGRAFKPAEWQGDGLPIVRIQNLNKRDAPYNYFAGEVGERNRLRGGELLFAWSGTPGTSFGAHIWAGGDAVLNQHIFRVDFNDALFDKRFLKHAINQTVNDLIDIAHGGVGLRHVTKGKFEATKIAVAPLAEQQRIADKLDAILARVDACRDRLDRVAPMLQRFRQSVVNVACGGALGLDRQNSSESEWDAAILGDLLEGKPRNGYSPKSVDYVTGTRTLTLSATTSGRFKPEHFKYIDEVIPPDSHLWLSPGNILIQRANTLEYVGTSAIYDRAPASFIYPDLMMKCRANARVLPEFLLLLLKSDPVRQWFRSRATGTAGNMPKINQQTVMYAPVRVPPLKVQREITDQVRRLMTLADELERRTTLAATSVGNLVPSALAKAFRGELVPHDADDESAAVMVARLAVQGSPQRASKRGRRTA</sequence>
<dbReference type="SUPFAM" id="SSF116734">
    <property type="entry name" value="DNA methylase specificity domain"/>
    <property type="match status" value="2"/>
</dbReference>
<dbReference type="PANTHER" id="PTHR43140">
    <property type="entry name" value="TYPE-1 RESTRICTION ENZYME ECOKI SPECIFICITY PROTEIN"/>
    <property type="match status" value="1"/>
</dbReference>
<evidence type="ECO:0000259" key="4">
    <source>
        <dbReference type="Pfam" id="PF01420"/>
    </source>
</evidence>
<dbReference type="PANTHER" id="PTHR43140:SF1">
    <property type="entry name" value="TYPE I RESTRICTION ENZYME ECOKI SPECIFICITY SUBUNIT"/>
    <property type="match status" value="1"/>
</dbReference>
<comment type="similarity">
    <text evidence="1">Belongs to the type-I restriction system S methylase family.</text>
</comment>
<dbReference type="Pfam" id="PF01420">
    <property type="entry name" value="Methylase_S"/>
    <property type="match status" value="1"/>
</dbReference>
<dbReference type="InterPro" id="IPR044946">
    <property type="entry name" value="Restrct_endonuc_typeI_TRD_sf"/>
</dbReference>
<dbReference type="AlphaFoldDB" id="A0A480AY31"/>
<dbReference type="Proteomes" id="UP000301751">
    <property type="component" value="Unassembled WGS sequence"/>
</dbReference>
<keyword evidence="2" id="KW-0680">Restriction system</keyword>
<evidence type="ECO:0000256" key="3">
    <source>
        <dbReference type="ARBA" id="ARBA00023125"/>
    </source>
</evidence>
<keyword evidence="6" id="KW-1185">Reference proteome</keyword>
<dbReference type="CDD" id="cd17254">
    <property type="entry name" value="RMtype1_S_FclI-TRD1-CR1_like"/>
    <property type="match status" value="1"/>
</dbReference>
<keyword evidence="3" id="KW-0238">DNA-binding</keyword>
<dbReference type="RefSeq" id="WP_137734871.1">
    <property type="nucleotide sequence ID" value="NZ_BJCL01000014.1"/>
</dbReference>
<dbReference type="EMBL" id="BJCL01000014">
    <property type="protein sequence ID" value="GCL65152.1"/>
    <property type="molecule type" value="Genomic_DNA"/>
</dbReference>
<dbReference type="CDD" id="cd17261">
    <property type="entry name" value="RMtype1_S_EcoKI-TRD2-CR2_like"/>
    <property type="match status" value="1"/>
</dbReference>
<gene>
    <name evidence="5" type="primary">hsdS_1</name>
    <name evidence="5" type="ORF">AQPW35_42330</name>
</gene>
<reference evidence="6" key="1">
    <citation type="submission" date="2019-03" db="EMBL/GenBank/DDBJ databases">
        <title>Aquabacterium pictum sp.nov., the first bacteriochlorophyll a-containing freshwater bacterium in the genus Aquabacterium of the class Betaproteobacteria.</title>
        <authorList>
            <person name="Hirose S."/>
            <person name="Tank M."/>
            <person name="Hara E."/>
            <person name="Tamaki H."/>
            <person name="Takaichi S."/>
            <person name="Haruta S."/>
            <person name="Hanada S."/>
        </authorList>
    </citation>
    <scope>NUCLEOTIDE SEQUENCE [LARGE SCALE GENOMIC DNA]</scope>
    <source>
        <strain evidence="6">W35</strain>
    </source>
</reference>
<dbReference type="InterPro" id="IPR051212">
    <property type="entry name" value="Type-I_RE_S_subunit"/>
</dbReference>
<evidence type="ECO:0000313" key="5">
    <source>
        <dbReference type="EMBL" id="GCL65152.1"/>
    </source>
</evidence>